<dbReference type="AlphaFoldDB" id="A0A0G1JKE8"/>
<proteinExistence type="predicted"/>
<accession>A0A0G1JKE8</accession>
<evidence type="ECO:0000313" key="2">
    <source>
        <dbReference type="Proteomes" id="UP000034835"/>
    </source>
</evidence>
<dbReference type="EMBL" id="LCJG01000054">
    <property type="protein sequence ID" value="KKT71858.1"/>
    <property type="molecule type" value="Genomic_DNA"/>
</dbReference>
<gene>
    <name evidence="1" type="ORF">UW68_C0054G0008</name>
</gene>
<reference evidence="1 2" key="1">
    <citation type="journal article" date="2015" name="Nature">
        <title>rRNA introns, odd ribosomes, and small enigmatic genomes across a large radiation of phyla.</title>
        <authorList>
            <person name="Brown C.T."/>
            <person name="Hug L.A."/>
            <person name="Thomas B.C."/>
            <person name="Sharon I."/>
            <person name="Castelle C.J."/>
            <person name="Singh A."/>
            <person name="Wilkins M.J."/>
            <person name="Williams K.H."/>
            <person name="Banfield J.F."/>
        </authorList>
    </citation>
    <scope>NUCLEOTIDE SEQUENCE [LARGE SCALE GENOMIC DNA]</scope>
</reference>
<name>A0A0G1JKE8_9BACT</name>
<dbReference type="STRING" id="1618384.UW68_C0054G0008"/>
<comment type="caution">
    <text evidence="1">The sequence shown here is derived from an EMBL/GenBank/DDBJ whole genome shotgun (WGS) entry which is preliminary data.</text>
</comment>
<organism evidence="1 2">
    <name type="scientific">Candidatus Collierbacteria bacterium GW2011_GWB1_44_6</name>
    <dbReference type="NCBI Taxonomy" id="1618384"/>
    <lineage>
        <taxon>Bacteria</taxon>
        <taxon>Candidatus Collieribacteriota</taxon>
    </lineage>
</organism>
<evidence type="ECO:0000313" key="1">
    <source>
        <dbReference type="EMBL" id="KKT71858.1"/>
    </source>
</evidence>
<protein>
    <submittedName>
        <fullName evidence="1">Uncharacterized protein</fullName>
    </submittedName>
</protein>
<sequence>MLKLAEVFPPDRTWEEIEADMMAHLDSGRRLEIDNSGKEMVVCA</sequence>
<dbReference type="Proteomes" id="UP000034835">
    <property type="component" value="Unassembled WGS sequence"/>
</dbReference>